<dbReference type="Proteomes" id="UP000282125">
    <property type="component" value="Unassembled WGS sequence"/>
</dbReference>
<reference evidence="3 4" key="1">
    <citation type="submission" date="2018-11" db="EMBL/GenBank/DDBJ databases">
        <title>Gemmobacter sp. nov., YIM 102744-1 draft genome.</title>
        <authorList>
            <person name="Li G."/>
            <person name="Jiang Y."/>
        </authorList>
    </citation>
    <scope>NUCLEOTIDE SEQUENCE [LARGE SCALE GENOMIC DNA]</scope>
    <source>
        <strain evidence="3 4">YIM 102744-1</strain>
    </source>
</reference>
<accession>A0A3P3D5H6</accession>
<gene>
    <name evidence="3" type="ORF">EG244_18890</name>
</gene>
<feature type="compositionally biased region" description="Basic and acidic residues" evidence="1">
    <location>
        <begin position="92"/>
        <end position="103"/>
    </location>
</feature>
<dbReference type="InterPro" id="IPR036397">
    <property type="entry name" value="RNaseH_sf"/>
</dbReference>
<dbReference type="GO" id="GO:0015074">
    <property type="term" value="P:DNA integration"/>
    <property type="evidence" value="ECO:0007669"/>
    <property type="project" value="InterPro"/>
</dbReference>
<feature type="compositionally biased region" description="Polar residues" evidence="1">
    <location>
        <begin position="78"/>
        <end position="91"/>
    </location>
</feature>
<dbReference type="Pfam" id="PF13683">
    <property type="entry name" value="rve_3"/>
    <property type="match status" value="1"/>
</dbReference>
<evidence type="ECO:0000313" key="4">
    <source>
        <dbReference type="Proteomes" id="UP000282125"/>
    </source>
</evidence>
<feature type="region of interest" description="Disordered" evidence="1">
    <location>
        <begin position="78"/>
        <end position="115"/>
    </location>
</feature>
<proteinExistence type="predicted"/>
<dbReference type="PROSITE" id="PS50994">
    <property type="entry name" value="INTEGRASE"/>
    <property type="match status" value="1"/>
</dbReference>
<sequence>MIRHVARLVKPQSIRADNGPEYISSTLMIWAEKQGIALNHIQPGKLQQNAYVQRYRRTVRHDWLDLYIFDSIKEVQTSQRAGSGHTITTVQDGHRPHDDRPKAETGCVSSTPEPR</sequence>
<evidence type="ECO:0000256" key="1">
    <source>
        <dbReference type="SAM" id="MobiDB-lite"/>
    </source>
</evidence>
<keyword evidence="4" id="KW-1185">Reference proteome</keyword>
<name>A0A3P3D5H6_9RHOB</name>
<dbReference type="PANTHER" id="PTHR47515:SF2">
    <property type="entry name" value="INTEGRASE CORE DOMAIN PROTEIN"/>
    <property type="match status" value="1"/>
</dbReference>
<dbReference type="AlphaFoldDB" id="A0A3P3D5H6"/>
<dbReference type="InterPro" id="IPR001584">
    <property type="entry name" value="Integrase_cat-core"/>
</dbReference>
<dbReference type="GO" id="GO:0003676">
    <property type="term" value="F:nucleic acid binding"/>
    <property type="evidence" value="ECO:0007669"/>
    <property type="project" value="InterPro"/>
</dbReference>
<evidence type="ECO:0000259" key="2">
    <source>
        <dbReference type="PROSITE" id="PS50994"/>
    </source>
</evidence>
<dbReference type="PANTHER" id="PTHR47515">
    <property type="entry name" value="LOW CALCIUM RESPONSE LOCUS PROTEIN T"/>
    <property type="match status" value="1"/>
</dbReference>
<protein>
    <submittedName>
        <fullName evidence="3">Transposase</fullName>
    </submittedName>
</protein>
<dbReference type="Gene3D" id="3.30.420.10">
    <property type="entry name" value="Ribonuclease H-like superfamily/Ribonuclease H"/>
    <property type="match status" value="1"/>
</dbReference>
<evidence type="ECO:0000313" key="3">
    <source>
        <dbReference type="EMBL" id="RRH69054.1"/>
    </source>
</evidence>
<organism evidence="3 4">
    <name type="scientific">Falsigemmobacter faecalis</name>
    <dbReference type="NCBI Taxonomy" id="2488730"/>
    <lineage>
        <taxon>Bacteria</taxon>
        <taxon>Pseudomonadati</taxon>
        <taxon>Pseudomonadota</taxon>
        <taxon>Alphaproteobacteria</taxon>
        <taxon>Rhodobacterales</taxon>
        <taxon>Paracoccaceae</taxon>
        <taxon>Falsigemmobacter</taxon>
    </lineage>
</organism>
<dbReference type="SUPFAM" id="SSF53098">
    <property type="entry name" value="Ribonuclease H-like"/>
    <property type="match status" value="1"/>
</dbReference>
<comment type="caution">
    <text evidence="3">The sequence shown here is derived from an EMBL/GenBank/DDBJ whole genome shotgun (WGS) entry which is preliminary data.</text>
</comment>
<dbReference type="EMBL" id="RRAZ01000049">
    <property type="protein sequence ID" value="RRH69054.1"/>
    <property type="molecule type" value="Genomic_DNA"/>
</dbReference>
<feature type="domain" description="Integrase catalytic" evidence="2">
    <location>
        <begin position="1"/>
        <end position="115"/>
    </location>
</feature>
<dbReference type="InterPro" id="IPR012337">
    <property type="entry name" value="RNaseH-like_sf"/>
</dbReference>